<dbReference type="AlphaFoldDB" id="A0A101U8F4"/>
<sequence length="97" mass="10274">MRRPARPGTSLQLLDPVDPGEAPAWARGTPVGIAYAALLRAAMRGAGLLDADDHDLVEQTLQGHTDHCLVHLVAYGAFVAVDRTESAICAQIAQEAM</sequence>
<dbReference type="STRING" id="661399.AQJ67_04190"/>
<comment type="caution">
    <text evidence="1">The sequence shown here is derived from an EMBL/GenBank/DDBJ whole genome shotgun (WGS) entry which is preliminary data.</text>
</comment>
<keyword evidence="2" id="KW-1185">Reference proteome</keyword>
<dbReference type="Proteomes" id="UP000053429">
    <property type="component" value="Unassembled WGS sequence"/>
</dbReference>
<evidence type="ECO:0000313" key="2">
    <source>
        <dbReference type="Proteomes" id="UP000053429"/>
    </source>
</evidence>
<name>A0A101U8F4_9ACTN</name>
<gene>
    <name evidence="1" type="ORF">AQJ67_04190</name>
</gene>
<organism evidence="1 2">
    <name type="scientific">Streptomyces caeruleatus</name>
    <dbReference type="NCBI Taxonomy" id="661399"/>
    <lineage>
        <taxon>Bacteria</taxon>
        <taxon>Bacillati</taxon>
        <taxon>Actinomycetota</taxon>
        <taxon>Actinomycetes</taxon>
        <taxon>Kitasatosporales</taxon>
        <taxon>Streptomycetaceae</taxon>
        <taxon>Streptomyces</taxon>
    </lineage>
</organism>
<proteinExistence type="predicted"/>
<evidence type="ECO:0000313" key="1">
    <source>
        <dbReference type="EMBL" id="KUO06009.1"/>
    </source>
</evidence>
<accession>A0A101U8F4</accession>
<dbReference type="EMBL" id="LMWY01000003">
    <property type="protein sequence ID" value="KUO06009.1"/>
    <property type="molecule type" value="Genomic_DNA"/>
</dbReference>
<reference evidence="1 2" key="1">
    <citation type="submission" date="2015-10" db="EMBL/GenBank/DDBJ databases">
        <title>Draft genome sequence of Streptomyces caeruleatus NRRL B-24802, type strain for the species Streptomyces caeruleatus.</title>
        <authorList>
            <person name="Ruckert C."/>
            <person name="Winkler A."/>
            <person name="Kalinowski J."/>
            <person name="Kampfer P."/>
            <person name="Glaeser S."/>
        </authorList>
    </citation>
    <scope>NUCLEOTIDE SEQUENCE [LARGE SCALE GENOMIC DNA]</scope>
    <source>
        <strain evidence="1 2">NRRL B-24802</strain>
    </source>
</reference>
<protein>
    <submittedName>
        <fullName evidence="1">Uncharacterized protein</fullName>
    </submittedName>
</protein>